<organism evidence="1 2">
    <name type="scientific">Phytophthora infestans</name>
    <name type="common">Potato late blight agent</name>
    <name type="synonym">Botrytis infestans</name>
    <dbReference type="NCBI Taxonomy" id="4787"/>
    <lineage>
        <taxon>Eukaryota</taxon>
        <taxon>Sar</taxon>
        <taxon>Stramenopiles</taxon>
        <taxon>Oomycota</taxon>
        <taxon>Peronosporomycetes</taxon>
        <taxon>Peronosporales</taxon>
        <taxon>Peronosporaceae</taxon>
        <taxon>Phytophthora</taxon>
    </lineage>
</organism>
<dbReference type="AlphaFoldDB" id="A0A8S9U9C5"/>
<evidence type="ECO:0000313" key="1">
    <source>
        <dbReference type="EMBL" id="KAF4136953.1"/>
    </source>
</evidence>
<name>A0A8S9U9C5_PHYIN</name>
<gene>
    <name evidence="1" type="ORF">GN958_ATG13850</name>
</gene>
<dbReference type="EMBL" id="JAACNO010001886">
    <property type="protein sequence ID" value="KAF4136953.1"/>
    <property type="molecule type" value="Genomic_DNA"/>
</dbReference>
<dbReference type="Proteomes" id="UP000704712">
    <property type="component" value="Unassembled WGS sequence"/>
</dbReference>
<reference evidence="1" key="1">
    <citation type="submission" date="2020-03" db="EMBL/GenBank/DDBJ databases">
        <title>Hybrid Assembly of Korean Phytophthora infestans isolates.</title>
        <authorList>
            <person name="Prokchorchik M."/>
            <person name="Lee Y."/>
            <person name="Seo J."/>
            <person name="Cho J.-H."/>
            <person name="Park Y.-E."/>
            <person name="Jang D.-C."/>
            <person name="Im J.-S."/>
            <person name="Choi J.-G."/>
            <person name="Park H.-J."/>
            <person name="Lee G.-B."/>
            <person name="Lee Y.-G."/>
            <person name="Hong S.-Y."/>
            <person name="Cho K."/>
            <person name="Sohn K.H."/>
        </authorList>
    </citation>
    <scope>NUCLEOTIDE SEQUENCE</scope>
    <source>
        <strain evidence="1">KR_2_A2</strain>
    </source>
</reference>
<sequence length="67" mass="7437">MFMTTLGANEGSIEYSSVQGGHQWEITDGEKVMLEYLVDAEDGVQQSVTVPLCCRTTEGEHRCQGQR</sequence>
<evidence type="ECO:0000313" key="2">
    <source>
        <dbReference type="Proteomes" id="UP000704712"/>
    </source>
</evidence>
<comment type="caution">
    <text evidence="1">The sequence shown here is derived from an EMBL/GenBank/DDBJ whole genome shotgun (WGS) entry which is preliminary data.</text>
</comment>
<protein>
    <submittedName>
        <fullName evidence="1">Uncharacterized protein</fullName>
    </submittedName>
</protein>
<accession>A0A8S9U9C5</accession>
<proteinExistence type="predicted"/>